<organism evidence="2 3">
    <name type="scientific">Colletotrichum fioriniae PJ7</name>
    <dbReference type="NCBI Taxonomy" id="1445577"/>
    <lineage>
        <taxon>Eukaryota</taxon>
        <taxon>Fungi</taxon>
        <taxon>Dikarya</taxon>
        <taxon>Ascomycota</taxon>
        <taxon>Pezizomycotina</taxon>
        <taxon>Sordariomycetes</taxon>
        <taxon>Hypocreomycetidae</taxon>
        <taxon>Glomerellales</taxon>
        <taxon>Glomerellaceae</taxon>
        <taxon>Colletotrichum</taxon>
        <taxon>Colletotrichum acutatum species complex</taxon>
    </lineage>
</organism>
<feature type="region of interest" description="Disordered" evidence="1">
    <location>
        <begin position="120"/>
        <end position="168"/>
    </location>
</feature>
<feature type="region of interest" description="Disordered" evidence="1">
    <location>
        <begin position="538"/>
        <end position="578"/>
    </location>
</feature>
<dbReference type="EMBL" id="JARH01000222">
    <property type="protein sequence ID" value="EXF83817.1"/>
    <property type="molecule type" value="Genomic_DNA"/>
</dbReference>
<dbReference type="OrthoDB" id="4849418at2759"/>
<feature type="region of interest" description="Disordered" evidence="1">
    <location>
        <begin position="649"/>
        <end position="688"/>
    </location>
</feature>
<name>A0A010QUE8_9PEZI</name>
<dbReference type="eggNOG" id="ENOG502T4RH">
    <property type="taxonomic scope" value="Eukaryota"/>
</dbReference>
<feature type="compositionally biased region" description="Polar residues" evidence="1">
    <location>
        <begin position="669"/>
        <end position="678"/>
    </location>
</feature>
<sequence>MPFSGVIRLGLALLFRNPHPTRKVRDDLSSCQWNCGQLVVNSSHLFSNASRSITSTRQATAIGPLRRPSIYAGFTIAHFLQMAKVMDVNSVDTHSVAESDENLPGTQHLVDNSNVRLSGLSETGLSDTSSVEESRRSSPSPAAWASENPLSPLDELPPRPSRPLFGHRSRNRTADALFRPTRLFQLSLDSQTGYEFGVAQHTWENSYGDYDNHSVITAVRDVDNIHHPIPSHVPGERYCSHTGFSSVSSICAEAREKQKRPEIITEVIEQIDEFLFDLELGDCQEVLAGNHRASDSFIASEEPLPLRIPSKNKPSIHASQPVYPNVEAKPLFTIGEEDNNHGNGPFNQPNLPTTLLWTKYSGFIDPSMVPAPLSIIKRSKVDASRKVKGPATLHSRGNKRPTERRDIEHARRQQTRLHLDSSPLLGPLFDESAFGTPTVPFPPTFEPPQPLFPSPDSVAYLEHEPDQGTDLDTDDISTVIEAPSGATGVSQWDEEDSIDFLLGPIDNTPPPVPPHRVLLQPQRPLLNQGVVLDWPRDSETASGIQDASSHSEVDAPRPRRVRDVDASSNDESDTPCPLRAQDVDARVNAGIDALIYPIVQPESDFVYYEDDSLHEVMTAVSETQATDLDEQLRLLGPVYPSRILLWPLHHPTTGSEPENATQEGDERSQSTPILSTTEELPESPQYFL</sequence>
<evidence type="ECO:0000313" key="3">
    <source>
        <dbReference type="Proteomes" id="UP000020467"/>
    </source>
</evidence>
<dbReference type="KEGG" id="cfj:CFIO01_01544"/>
<feature type="region of interest" description="Disordered" evidence="1">
    <location>
        <begin position="384"/>
        <end position="418"/>
    </location>
</feature>
<dbReference type="AlphaFoldDB" id="A0A010QUE8"/>
<evidence type="ECO:0000256" key="1">
    <source>
        <dbReference type="SAM" id="MobiDB-lite"/>
    </source>
</evidence>
<keyword evidence="3" id="KW-1185">Reference proteome</keyword>
<feature type="compositionally biased region" description="Low complexity" evidence="1">
    <location>
        <begin position="137"/>
        <end position="147"/>
    </location>
</feature>
<dbReference type="HOGENOM" id="CLU_400080_0_0_1"/>
<feature type="compositionally biased region" description="Basic and acidic residues" evidence="1">
    <location>
        <begin position="549"/>
        <end position="565"/>
    </location>
</feature>
<dbReference type="Proteomes" id="UP000020467">
    <property type="component" value="Unassembled WGS sequence"/>
</dbReference>
<gene>
    <name evidence="2" type="ORF">CFIO01_01544</name>
</gene>
<feature type="compositionally biased region" description="Basic and acidic residues" evidence="1">
    <location>
        <begin position="400"/>
        <end position="411"/>
    </location>
</feature>
<evidence type="ECO:0000313" key="2">
    <source>
        <dbReference type="EMBL" id="EXF83817.1"/>
    </source>
</evidence>
<protein>
    <submittedName>
        <fullName evidence="2">Uncharacterized protein</fullName>
    </submittedName>
</protein>
<accession>A0A010QUE8</accession>
<feature type="compositionally biased region" description="Polar residues" evidence="1">
    <location>
        <begin position="652"/>
        <end position="662"/>
    </location>
</feature>
<reference evidence="2 3" key="1">
    <citation type="submission" date="2014-02" db="EMBL/GenBank/DDBJ databases">
        <title>The genome sequence of Colletotrichum fioriniae PJ7.</title>
        <authorList>
            <person name="Baroncelli R."/>
            <person name="Thon M.R."/>
        </authorList>
    </citation>
    <scope>NUCLEOTIDE SEQUENCE [LARGE SCALE GENOMIC DNA]</scope>
    <source>
        <strain evidence="2 3">PJ7</strain>
    </source>
</reference>
<proteinExistence type="predicted"/>
<comment type="caution">
    <text evidence="2">The sequence shown here is derived from an EMBL/GenBank/DDBJ whole genome shotgun (WGS) entry which is preliminary data.</text>
</comment>